<organism evidence="2 3">
    <name type="scientific">Streptomyces similanensis</name>
    <dbReference type="NCBI Taxonomy" id="1274988"/>
    <lineage>
        <taxon>Bacteria</taxon>
        <taxon>Bacillati</taxon>
        <taxon>Actinomycetota</taxon>
        <taxon>Actinomycetes</taxon>
        <taxon>Kitasatosporales</taxon>
        <taxon>Streptomycetaceae</taxon>
        <taxon>Streptomyces</taxon>
    </lineage>
</organism>
<proteinExistence type="predicted"/>
<evidence type="ECO:0000313" key="2">
    <source>
        <dbReference type="EMBL" id="GAA5059227.1"/>
    </source>
</evidence>
<feature type="compositionally biased region" description="Low complexity" evidence="1">
    <location>
        <begin position="148"/>
        <end position="165"/>
    </location>
</feature>
<dbReference type="EMBL" id="BAABKC010000048">
    <property type="protein sequence ID" value="GAA5059227.1"/>
    <property type="molecule type" value="Genomic_DNA"/>
</dbReference>
<sequence>MGPLPEAGGGLLLLVGEDLAAGEAGAVVDGGVEAAVAQVGAAVDGARPGSVAVRGAVAASLGPAVGPVPAAVGDVAQLLDVDVDEFAGPVAFVAAHDTARGAVQMGQAGQTVARQHAVHGGGHQVQEVRDAGRPPPAQQPDLDDPSLGAGRSAPGAVAGPAGAVAHTGLAESPIAVGPPLGCGRRDLEALGGPP</sequence>
<reference evidence="3" key="1">
    <citation type="journal article" date="2019" name="Int. J. Syst. Evol. Microbiol.">
        <title>The Global Catalogue of Microorganisms (GCM) 10K type strain sequencing project: providing services to taxonomists for standard genome sequencing and annotation.</title>
        <authorList>
            <consortium name="The Broad Institute Genomics Platform"/>
            <consortium name="The Broad Institute Genome Sequencing Center for Infectious Disease"/>
            <person name="Wu L."/>
            <person name="Ma J."/>
        </authorList>
    </citation>
    <scope>NUCLEOTIDE SEQUENCE [LARGE SCALE GENOMIC DNA]</scope>
    <source>
        <strain evidence="3">JCM 18410</strain>
    </source>
</reference>
<dbReference type="Proteomes" id="UP001500124">
    <property type="component" value="Unassembled WGS sequence"/>
</dbReference>
<evidence type="ECO:0000256" key="1">
    <source>
        <dbReference type="SAM" id="MobiDB-lite"/>
    </source>
</evidence>
<comment type="caution">
    <text evidence="2">The sequence shown here is derived from an EMBL/GenBank/DDBJ whole genome shotgun (WGS) entry which is preliminary data.</text>
</comment>
<keyword evidence="3" id="KW-1185">Reference proteome</keyword>
<accession>A0ABP9KM26</accession>
<gene>
    <name evidence="2" type="ORF">GCM10023336_34820</name>
</gene>
<protein>
    <submittedName>
        <fullName evidence="2">Uncharacterized protein</fullName>
    </submittedName>
</protein>
<feature type="region of interest" description="Disordered" evidence="1">
    <location>
        <begin position="110"/>
        <end position="194"/>
    </location>
</feature>
<evidence type="ECO:0000313" key="3">
    <source>
        <dbReference type="Proteomes" id="UP001500124"/>
    </source>
</evidence>
<name>A0ABP9KM26_9ACTN</name>